<dbReference type="STRING" id="47312.SAMN04489765_1307"/>
<sequence>MSDLALPFSVSGQQWLIHKPLEIGLYVVLAVVLRYVLHRAIDRLVRGNRRDDASPPRRFGLGRLSSRFSGTRLSTVRRRTVDDPAKMQRDREARARRAQRAETIGSVLKSAVSFLVLIWVVIQSLAILGVNVAPLIASAGVVGVALGFGAQNLVRDFISGIFMLIEDQYGVGDVVDLGEVTGTVETVGMRITTVRDVQGTLWYVRNGEIMRVANFSQDYAVAFLQLPISYSADVDLACRVALEAALEAVGEEPLSDDVLGSPDMLGVDGATADRVSIRLTVRVRANRQWAVERELRRRILRAFDEHDIAPPYRSGLPVAAVAAAE</sequence>
<evidence type="ECO:0000259" key="9">
    <source>
        <dbReference type="Pfam" id="PF21082"/>
    </source>
</evidence>
<evidence type="ECO:0000313" key="12">
    <source>
        <dbReference type="Proteomes" id="UP000183053"/>
    </source>
</evidence>
<dbReference type="Pfam" id="PF00924">
    <property type="entry name" value="MS_channel_2nd"/>
    <property type="match status" value="1"/>
</dbReference>
<feature type="domain" description="Mechanosensitive ion channel MscS" evidence="8">
    <location>
        <begin position="152"/>
        <end position="216"/>
    </location>
</feature>
<dbReference type="PANTHER" id="PTHR30460">
    <property type="entry name" value="MODERATE CONDUCTANCE MECHANOSENSITIVE CHANNEL YBIO"/>
    <property type="match status" value="1"/>
</dbReference>
<evidence type="ECO:0000256" key="4">
    <source>
        <dbReference type="ARBA" id="ARBA00022692"/>
    </source>
</evidence>
<accession>A0A1H1CP64</accession>
<evidence type="ECO:0000256" key="1">
    <source>
        <dbReference type="ARBA" id="ARBA00004651"/>
    </source>
</evidence>
<keyword evidence="5 7" id="KW-1133">Transmembrane helix</keyword>
<dbReference type="Proteomes" id="UP000183053">
    <property type="component" value="Unassembled WGS sequence"/>
</dbReference>
<evidence type="ECO:0000256" key="3">
    <source>
        <dbReference type="ARBA" id="ARBA00022475"/>
    </source>
</evidence>
<keyword evidence="6 7" id="KW-0472">Membrane</keyword>
<evidence type="ECO:0000256" key="2">
    <source>
        <dbReference type="ARBA" id="ARBA00008017"/>
    </source>
</evidence>
<dbReference type="GO" id="GO:0008381">
    <property type="term" value="F:mechanosensitive monoatomic ion channel activity"/>
    <property type="evidence" value="ECO:0007669"/>
    <property type="project" value="InterPro"/>
</dbReference>
<evidence type="ECO:0000313" key="11">
    <source>
        <dbReference type="EMBL" id="SDQ66003.1"/>
    </source>
</evidence>
<dbReference type="InterPro" id="IPR049142">
    <property type="entry name" value="MS_channel_1st"/>
</dbReference>
<feature type="transmembrane region" description="Helical" evidence="7">
    <location>
        <begin position="106"/>
        <end position="129"/>
    </location>
</feature>
<dbReference type="RefSeq" id="WP_068532780.1">
    <property type="nucleotide sequence ID" value="NZ_FNLF01000002.1"/>
</dbReference>
<dbReference type="SUPFAM" id="SSF50182">
    <property type="entry name" value="Sm-like ribonucleoproteins"/>
    <property type="match status" value="1"/>
</dbReference>
<dbReference type="InterPro" id="IPR049278">
    <property type="entry name" value="MS_channel_C"/>
</dbReference>
<dbReference type="InterPro" id="IPR045276">
    <property type="entry name" value="YbiO_bact"/>
</dbReference>
<dbReference type="OrthoDB" id="4638917at2"/>
<comment type="similarity">
    <text evidence="2">Belongs to the MscS (TC 1.A.23) family.</text>
</comment>
<evidence type="ECO:0000256" key="5">
    <source>
        <dbReference type="ARBA" id="ARBA00022989"/>
    </source>
</evidence>
<dbReference type="Gene3D" id="3.30.70.100">
    <property type="match status" value="1"/>
</dbReference>
<feature type="domain" description="Mechanosensitive ion channel transmembrane helices 2/3" evidence="10">
    <location>
        <begin position="112"/>
        <end position="151"/>
    </location>
</feature>
<dbReference type="InterPro" id="IPR006685">
    <property type="entry name" value="MscS_channel_2nd"/>
</dbReference>
<dbReference type="GO" id="GO:0005886">
    <property type="term" value="C:plasma membrane"/>
    <property type="evidence" value="ECO:0007669"/>
    <property type="project" value="UniProtKB-SubCell"/>
</dbReference>
<evidence type="ECO:0000259" key="8">
    <source>
        <dbReference type="Pfam" id="PF00924"/>
    </source>
</evidence>
<keyword evidence="4 7" id="KW-0812">Transmembrane</keyword>
<dbReference type="AlphaFoldDB" id="A0A1H1CP64"/>
<feature type="transmembrane region" description="Helical" evidence="7">
    <location>
        <begin position="20"/>
        <end position="37"/>
    </location>
</feature>
<feature type="transmembrane region" description="Helical" evidence="7">
    <location>
        <begin position="135"/>
        <end position="154"/>
    </location>
</feature>
<organism evidence="11 12">
    <name type="scientific">Tsukamurella pulmonis</name>
    <dbReference type="NCBI Taxonomy" id="47312"/>
    <lineage>
        <taxon>Bacteria</taxon>
        <taxon>Bacillati</taxon>
        <taxon>Actinomycetota</taxon>
        <taxon>Actinomycetes</taxon>
        <taxon>Mycobacteriales</taxon>
        <taxon>Tsukamurellaceae</taxon>
        <taxon>Tsukamurella</taxon>
    </lineage>
</organism>
<keyword evidence="12" id="KW-1185">Reference proteome</keyword>
<dbReference type="Gene3D" id="1.10.287.1260">
    <property type="match status" value="1"/>
</dbReference>
<dbReference type="InterPro" id="IPR011066">
    <property type="entry name" value="MscS_channel_C_sf"/>
</dbReference>
<dbReference type="Pfam" id="PF21088">
    <property type="entry name" value="MS_channel_1st"/>
    <property type="match status" value="1"/>
</dbReference>
<dbReference type="InterPro" id="IPR010920">
    <property type="entry name" value="LSM_dom_sf"/>
</dbReference>
<dbReference type="FunFam" id="2.30.30.60:FF:000001">
    <property type="entry name" value="MscS Mechanosensitive ion channel"/>
    <property type="match status" value="1"/>
</dbReference>
<evidence type="ECO:0000259" key="10">
    <source>
        <dbReference type="Pfam" id="PF21088"/>
    </source>
</evidence>
<name>A0A1H1CP64_9ACTN</name>
<dbReference type="PANTHER" id="PTHR30460:SF0">
    <property type="entry name" value="MODERATE CONDUCTANCE MECHANOSENSITIVE CHANNEL YBIO"/>
    <property type="match status" value="1"/>
</dbReference>
<comment type="subcellular location">
    <subcellularLocation>
        <location evidence="1">Cell membrane</location>
        <topology evidence="1">Multi-pass membrane protein</topology>
    </subcellularLocation>
</comment>
<dbReference type="InterPro" id="IPR011014">
    <property type="entry name" value="MscS_channel_TM-2"/>
</dbReference>
<protein>
    <submittedName>
        <fullName evidence="11">Small conductance mechanosensitive channel</fullName>
    </submittedName>
</protein>
<dbReference type="SUPFAM" id="SSF82861">
    <property type="entry name" value="Mechanosensitive channel protein MscS (YggB), transmembrane region"/>
    <property type="match status" value="1"/>
</dbReference>
<reference evidence="12" key="1">
    <citation type="submission" date="2016-10" db="EMBL/GenBank/DDBJ databases">
        <authorList>
            <person name="Varghese N."/>
            <person name="Submissions S."/>
        </authorList>
    </citation>
    <scope>NUCLEOTIDE SEQUENCE [LARGE SCALE GENOMIC DNA]</scope>
    <source>
        <strain evidence="12">DSM 44142</strain>
    </source>
</reference>
<keyword evidence="3" id="KW-1003">Cell membrane</keyword>
<dbReference type="Pfam" id="PF21082">
    <property type="entry name" value="MS_channel_3rd"/>
    <property type="match status" value="1"/>
</dbReference>
<dbReference type="SUPFAM" id="SSF82689">
    <property type="entry name" value="Mechanosensitive channel protein MscS (YggB), C-terminal domain"/>
    <property type="match status" value="1"/>
</dbReference>
<gene>
    <name evidence="11" type="ORF">SAMN04489765_1307</name>
</gene>
<evidence type="ECO:0000256" key="7">
    <source>
        <dbReference type="SAM" id="Phobius"/>
    </source>
</evidence>
<evidence type="ECO:0000256" key="6">
    <source>
        <dbReference type="ARBA" id="ARBA00023136"/>
    </source>
</evidence>
<dbReference type="Gene3D" id="2.30.30.60">
    <property type="match status" value="1"/>
</dbReference>
<proteinExistence type="inferred from homology"/>
<dbReference type="EMBL" id="FNLF01000002">
    <property type="protein sequence ID" value="SDQ66003.1"/>
    <property type="molecule type" value="Genomic_DNA"/>
</dbReference>
<feature type="domain" description="Mechanosensitive ion channel MscS C-terminal" evidence="9">
    <location>
        <begin position="227"/>
        <end position="308"/>
    </location>
</feature>
<dbReference type="InterPro" id="IPR023408">
    <property type="entry name" value="MscS_beta-dom_sf"/>
</dbReference>